<dbReference type="RefSeq" id="WP_189083073.1">
    <property type="nucleotide sequence ID" value="NZ_BMMX01000078.1"/>
</dbReference>
<dbReference type="CDD" id="cd09727">
    <property type="entry name" value="Cas6_I-E"/>
    <property type="match status" value="1"/>
</dbReference>
<gene>
    <name evidence="1" type="ORF">GCM10012284_63860</name>
</gene>
<sequence length="224" mass="25163">MHLTRLRLNPARRGARKLLTSPQAMHAAVLAGFAQPHGHTQPHARTLWRLDENRDRRITLYLSSPGTPDLTHLVEQAGWPTTETWTTRPYQPFLDRLHAGQQWAFRLTANPVRDGRKTDDAKDTQRFGQVTVQQQIDWLYRRSEKNGFALNANPTGSPDTVVHQRRTHSFSRGNGNRPVTLAAVTYDGTLTVTDAEALRKMISNGIGHARAYGCGMLTLAPLRS</sequence>
<reference evidence="1" key="1">
    <citation type="journal article" date="2014" name="Int. J. Syst. Evol. Microbiol.">
        <title>Complete genome sequence of Corynebacterium casei LMG S-19264T (=DSM 44701T), isolated from a smear-ripened cheese.</title>
        <authorList>
            <consortium name="US DOE Joint Genome Institute (JGI-PGF)"/>
            <person name="Walter F."/>
            <person name="Albersmeier A."/>
            <person name="Kalinowski J."/>
            <person name="Ruckert C."/>
        </authorList>
    </citation>
    <scope>NUCLEOTIDE SEQUENCE</scope>
    <source>
        <strain evidence="1">CGMCC 4.7299</strain>
    </source>
</reference>
<dbReference type="Gene3D" id="3.30.70.1210">
    <property type="entry name" value="Crispr-associated protein, domain 2"/>
    <property type="match status" value="1"/>
</dbReference>
<name>A0A8J3FRZ4_9ACTN</name>
<dbReference type="SUPFAM" id="SSF117987">
    <property type="entry name" value="CRISPR-associated protein"/>
    <property type="match status" value="2"/>
</dbReference>
<dbReference type="Gene3D" id="3.30.70.1200">
    <property type="entry name" value="Crispr-associated protein, domain 1"/>
    <property type="match status" value="1"/>
</dbReference>
<reference evidence="1" key="2">
    <citation type="submission" date="2020-09" db="EMBL/GenBank/DDBJ databases">
        <authorList>
            <person name="Sun Q."/>
            <person name="Zhou Y."/>
        </authorList>
    </citation>
    <scope>NUCLEOTIDE SEQUENCE</scope>
    <source>
        <strain evidence="1">CGMCC 4.7299</strain>
    </source>
</reference>
<comment type="caution">
    <text evidence="1">The sequence shown here is derived from an EMBL/GenBank/DDBJ whole genome shotgun (WGS) entry which is preliminary data.</text>
</comment>
<evidence type="ECO:0000313" key="2">
    <source>
        <dbReference type="Proteomes" id="UP000656042"/>
    </source>
</evidence>
<dbReference type="NCBIfam" id="TIGR01907">
    <property type="entry name" value="casE_Cse3"/>
    <property type="match status" value="1"/>
</dbReference>
<dbReference type="Pfam" id="PF08798">
    <property type="entry name" value="CRISPR_assoc"/>
    <property type="match status" value="1"/>
</dbReference>
<organism evidence="1 2">
    <name type="scientific">Mangrovihabitans endophyticus</name>
    <dbReference type="NCBI Taxonomy" id="1751298"/>
    <lineage>
        <taxon>Bacteria</taxon>
        <taxon>Bacillati</taxon>
        <taxon>Actinomycetota</taxon>
        <taxon>Actinomycetes</taxon>
        <taxon>Micromonosporales</taxon>
        <taxon>Micromonosporaceae</taxon>
        <taxon>Mangrovihabitans</taxon>
    </lineage>
</organism>
<evidence type="ECO:0000313" key="1">
    <source>
        <dbReference type="EMBL" id="GGL20485.1"/>
    </source>
</evidence>
<proteinExistence type="predicted"/>
<protein>
    <submittedName>
        <fullName evidence="1">Type I-E CRISPR-associated protein Cas6/Cse3/CasE</fullName>
    </submittedName>
</protein>
<accession>A0A8J3FRZ4</accession>
<keyword evidence="2" id="KW-1185">Reference proteome</keyword>
<dbReference type="Proteomes" id="UP000656042">
    <property type="component" value="Unassembled WGS sequence"/>
</dbReference>
<dbReference type="EMBL" id="BMMX01000078">
    <property type="protein sequence ID" value="GGL20485.1"/>
    <property type="molecule type" value="Genomic_DNA"/>
</dbReference>
<dbReference type="AlphaFoldDB" id="A0A8J3FRZ4"/>
<dbReference type="InterPro" id="IPR010179">
    <property type="entry name" value="CRISPR-assoc_prot_Cse3"/>
</dbReference>
<dbReference type="SMART" id="SM01101">
    <property type="entry name" value="CRISPR_assoc"/>
    <property type="match status" value="1"/>
</dbReference>